<feature type="region of interest" description="Disordered" evidence="1">
    <location>
        <begin position="29"/>
        <end position="54"/>
    </location>
</feature>
<evidence type="ECO:0000256" key="1">
    <source>
        <dbReference type="SAM" id="MobiDB-lite"/>
    </source>
</evidence>
<accession>A0A1Q8CWB7</accession>
<gene>
    <name evidence="2" type="ORF">BU204_05200</name>
</gene>
<protein>
    <recommendedName>
        <fullName evidence="4">DUF3558 domain-containing protein</fullName>
    </recommendedName>
</protein>
<comment type="caution">
    <text evidence="2">The sequence shown here is derived from an EMBL/GenBank/DDBJ whole genome shotgun (WGS) entry which is preliminary data.</text>
</comment>
<dbReference type="Pfam" id="PF12079">
    <property type="entry name" value="DUF3558"/>
    <property type="match status" value="1"/>
</dbReference>
<name>A0A1Q8CWB7_9PSEU</name>
<evidence type="ECO:0008006" key="4">
    <source>
        <dbReference type="Google" id="ProtNLM"/>
    </source>
</evidence>
<evidence type="ECO:0000313" key="3">
    <source>
        <dbReference type="Proteomes" id="UP000185596"/>
    </source>
</evidence>
<organism evidence="2 3">
    <name type="scientific">Actinophytocola xanthii</name>
    <dbReference type="NCBI Taxonomy" id="1912961"/>
    <lineage>
        <taxon>Bacteria</taxon>
        <taxon>Bacillati</taxon>
        <taxon>Actinomycetota</taxon>
        <taxon>Actinomycetes</taxon>
        <taxon>Pseudonocardiales</taxon>
        <taxon>Pseudonocardiaceae</taxon>
    </lineage>
</organism>
<dbReference type="AlphaFoldDB" id="A0A1Q8CWB7"/>
<dbReference type="InterPro" id="IPR024520">
    <property type="entry name" value="DUF3558"/>
</dbReference>
<reference evidence="2 3" key="1">
    <citation type="submission" date="2016-12" db="EMBL/GenBank/DDBJ databases">
        <title>The draft genome sequence of Actinophytocola sp. 11-183.</title>
        <authorList>
            <person name="Wang W."/>
            <person name="Yuan L."/>
        </authorList>
    </citation>
    <scope>NUCLEOTIDE SEQUENCE [LARGE SCALE GENOMIC DNA]</scope>
    <source>
        <strain evidence="2 3">11-183</strain>
    </source>
</reference>
<proteinExistence type="predicted"/>
<keyword evidence="3" id="KW-1185">Reference proteome</keyword>
<dbReference type="Proteomes" id="UP000185596">
    <property type="component" value="Unassembled WGS sequence"/>
</dbReference>
<feature type="compositionally biased region" description="Polar residues" evidence="1">
    <location>
        <begin position="37"/>
        <end position="50"/>
    </location>
</feature>
<evidence type="ECO:0000313" key="2">
    <source>
        <dbReference type="EMBL" id="OLF18660.1"/>
    </source>
</evidence>
<dbReference type="EMBL" id="MSIE01000006">
    <property type="protein sequence ID" value="OLF18660.1"/>
    <property type="molecule type" value="Genomic_DNA"/>
</dbReference>
<sequence>MLLALAAVLLVAGCGEPVDTAKVTYPRTTVPAGALPSNDSTSTGGQTPRTNDPAFAPEKLRVLDPCPLLDEELLDQLGSPAENNRGGYSECANYMEDDEGKDLNITLTLGDKVVDADAAEDVIGGLPAMEKMLDGNDACFVTVVTSTSPNYGIVIQTNGGADDLCGAGRKVMTDVVERIRSDSPEYDLARGTLIDLDPCSLFEGDALNENLGGETENSPYNLHWCNWTGPTATLGVWLRLGFNPELGGNGDQVDLGGGIKGFQEKTVSTAGSCQLEWKHRPFAGDDVEIVTLTLDIRELKAGADPCAPAQAIAKTLIPALPKA</sequence>
<dbReference type="STRING" id="1912961.BU204_05200"/>